<evidence type="ECO:0000256" key="5">
    <source>
        <dbReference type="ARBA" id="ARBA00023136"/>
    </source>
</evidence>
<dbReference type="GO" id="GO:0005254">
    <property type="term" value="F:chloride channel activity"/>
    <property type="evidence" value="ECO:0007669"/>
    <property type="project" value="TreeGrafter"/>
</dbReference>
<evidence type="ECO:0000259" key="8">
    <source>
        <dbReference type="Pfam" id="PF04547"/>
    </source>
</evidence>
<feature type="transmembrane region" description="Helical" evidence="6">
    <location>
        <begin position="619"/>
        <end position="638"/>
    </location>
</feature>
<name>A0A7M7J5N2_VARDE</name>
<dbReference type="RefSeq" id="XP_022647183.1">
    <property type="nucleotide sequence ID" value="XM_022791448.1"/>
</dbReference>
<dbReference type="PANTHER" id="PTHR12308">
    <property type="entry name" value="ANOCTAMIN"/>
    <property type="match status" value="1"/>
</dbReference>
<dbReference type="EnsemblMetazoa" id="XM_022791439">
    <property type="protein sequence ID" value="XP_022647174"/>
    <property type="gene ID" value="LOC111244387"/>
</dbReference>
<dbReference type="FunCoup" id="A0A7M7J5N2">
    <property type="interactions" value="191"/>
</dbReference>
<keyword evidence="3 6" id="KW-0812">Transmembrane</keyword>
<feature type="transmembrane region" description="Helical" evidence="6">
    <location>
        <begin position="250"/>
        <end position="267"/>
    </location>
</feature>
<feature type="transmembrane region" description="Helical" evidence="6">
    <location>
        <begin position="274"/>
        <end position="291"/>
    </location>
</feature>
<dbReference type="Pfam" id="PF04547">
    <property type="entry name" value="Anoctamin"/>
    <property type="match status" value="1"/>
</dbReference>
<evidence type="ECO:0000256" key="2">
    <source>
        <dbReference type="ARBA" id="ARBA00009671"/>
    </source>
</evidence>
<feature type="compositionally biased region" description="Basic and acidic residues" evidence="7">
    <location>
        <begin position="742"/>
        <end position="751"/>
    </location>
</feature>
<dbReference type="GO" id="GO:0005886">
    <property type="term" value="C:plasma membrane"/>
    <property type="evidence" value="ECO:0007669"/>
    <property type="project" value="TreeGrafter"/>
</dbReference>
<organism evidence="9 10">
    <name type="scientific">Varroa destructor</name>
    <name type="common">Honeybee mite</name>
    <dbReference type="NCBI Taxonomy" id="109461"/>
    <lineage>
        <taxon>Eukaryota</taxon>
        <taxon>Metazoa</taxon>
        <taxon>Ecdysozoa</taxon>
        <taxon>Arthropoda</taxon>
        <taxon>Chelicerata</taxon>
        <taxon>Arachnida</taxon>
        <taxon>Acari</taxon>
        <taxon>Parasitiformes</taxon>
        <taxon>Mesostigmata</taxon>
        <taxon>Gamasina</taxon>
        <taxon>Dermanyssoidea</taxon>
        <taxon>Varroidae</taxon>
        <taxon>Varroa</taxon>
    </lineage>
</organism>
<dbReference type="OrthoDB" id="296386at2759"/>
<feature type="transmembrane region" description="Helical" evidence="6">
    <location>
        <begin position="394"/>
        <end position="413"/>
    </location>
</feature>
<dbReference type="InterPro" id="IPR007632">
    <property type="entry name" value="Anoctamin"/>
</dbReference>
<feature type="domain" description="Anoctamin transmembrane" evidence="8">
    <location>
        <begin position="228"/>
        <end position="685"/>
    </location>
</feature>
<feature type="transmembrane region" description="Helical" evidence="6">
    <location>
        <begin position="556"/>
        <end position="583"/>
    </location>
</feature>
<feature type="transmembrane region" description="Helical" evidence="6">
    <location>
        <begin position="346"/>
        <end position="373"/>
    </location>
</feature>
<dbReference type="InterPro" id="IPR049452">
    <property type="entry name" value="Anoctamin_TM"/>
</dbReference>
<dbReference type="Proteomes" id="UP000594260">
    <property type="component" value="Unplaced"/>
</dbReference>
<keyword evidence="4 6" id="KW-1133">Transmembrane helix</keyword>
<dbReference type="KEGG" id="vde:111244387"/>
<evidence type="ECO:0000256" key="1">
    <source>
        <dbReference type="ARBA" id="ARBA00004141"/>
    </source>
</evidence>
<dbReference type="InParanoid" id="A0A7M7J5N2"/>
<evidence type="ECO:0000256" key="7">
    <source>
        <dbReference type="SAM" id="MobiDB-lite"/>
    </source>
</evidence>
<evidence type="ECO:0000256" key="3">
    <source>
        <dbReference type="ARBA" id="ARBA00022692"/>
    </source>
</evidence>
<comment type="similarity">
    <text evidence="2 6">Belongs to the anoctamin family.</text>
</comment>
<feature type="region of interest" description="Disordered" evidence="7">
    <location>
        <begin position="690"/>
        <end position="768"/>
    </location>
</feature>
<protein>
    <recommendedName>
        <fullName evidence="6">Anoctamin</fullName>
    </recommendedName>
</protein>
<keyword evidence="5 6" id="KW-0472">Membrane</keyword>
<feature type="region of interest" description="Disordered" evidence="7">
    <location>
        <begin position="510"/>
        <end position="535"/>
    </location>
</feature>
<sequence length="776" mass="89163">MEIRKRKRRLPLHKSITEAGRLIGRRLAVSKQLFQESGPRFLENFWNRSHSSQAECDVVLTLPSSTDRILIEWLLNTFQKRLPQLKVHLTHHRFSKFIMLICTADMPELLKGAEQLHMRKKVKPEFGGGFKEFCCDDPYGIWEEQDVDRFLSTQERQEIIMFYINSMRTEARDTVRGKLLLEGQSLIQRLRKERIIDQIYPLHEEEPLRQLKRSWVNQFFSRQPLDDIAAYFGVKIATYFGWLGHYTVALFFPAFVGLCIWICCYGKDQRREDLCFILFALLNIVWATLFLESWKRTSSELAHRWGTLDSSSEMLNEPRPLFKGTLETSAVTGRMEPRYPKWRRNLFRYLVTLPVISVCLVVVLGVMLLMLQLQTWTDKRYKDDSFKGWAMSMLPKVLFALIIPLMDSVYKKVAVWLNDKENYRLEETYENHLIMKISVFQFVNSFLSLFYIAFYLQDMDKLKDQLAALLITRQVVGNIKESLLPYVIETLCLAEMTAAKRRASMIPAATNTDEVGEEGEGQEALSGQPEAVSETGPTQAEMEAAMYRYEGTFEDYLGMFIQFGYVVLFSSAFPLAALCALVNNLVKIRSDAFKLCAIFQRPFGEPAENIGSWQDAMEVMGMIAVLVNCALVGLNGPLGRMWPHLDPLETLALVVLVEHLLLLLKSAIAFAIPDVPHWVQTEMAKVEFQRREAARHHTQGTFSSAEVKPAHTQTDQAPVEDHGVQTESVDALDEQLVPQRCTDNKLTRSRTESASASPPHWRKSLTVIGQTLTERL</sequence>
<dbReference type="OMA" id="MLHNIHF"/>
<dbReference type="PANTHER" id="PTHR12308:SF51">
    <property type="entry name" value="ANOCTAMIN-8"/>
    <property type="match status" value="1"/>
</dbReference>
<reference evidence="9" key="1">
    <citation type="submission" date="2021-01" db="UniProtKB">
        <authorList>
            <consortium name="EnsemblMetazoa"/>
        </authorList>
    </citation>
    <scope>IDENTIFICATION</scope>
</reference>
<proteinExistence type="inferred from homology"/>
<feature type="transmembrane region" description="Helical" evidence="6">
    <location>
        <begin position="433"/>
        <end position="456"/>
    </location>
</feature>
<evidence type="ECO:0000313" key="10">
    <source>
        <dbReference type="Proteomes" id="UP000594260"/>
    </source>
</evidence>
<dbReference type="GeneID" id="111244387"/>
<feature type="transmembrane region" description="Helical" evidence="6">
    <location>
        <begin position="650"/>
        <end position="672"/>
    </location>
</feature>
<evidence type="ECO:0000313" key="9">
    <source>
        <dbReference type="EnsemblMetazoa" id="XP_022647183"/>
    </source>
</evidence>
<keyword evidence="10" id="KW-1185">Reference proteome</keyword>
<dbReference type="EnsemblMetazoa" id="XM_022791448">
    <property type="protein sequence ID" value="XP_022647183"/>
    <property type="gene ID" value="LOC111244387"/>
</dbReference>
<comment type="subcellular location">
    <subcellularLocation>
        <location evidence="1 6">Membrane</location>
        <topology evidence="1 6">Multi-pass membrane protein</topology>
    </subcellularLocation>
</comment>
<accession>A0A7M7J5N2</accession>
<evidence type="ECO:0000256" key="4">
    <source>
        <dbReference type="ARBA" id="ARBA00022989"/>
    </source>
</evidence>
<dbReference type="AlphaFoldDB" id="A0A7M7J5N2"/>
<evidence type="ECO:0000256" key="6">
    <source>
        <dbReference type="RuleBase" id="RU280814"/>
    </source>
</evidence>
<dbReference type="RefSeq" id="XP_022647174.1">
    <property type="nucleotide sequence ID" value="XM_022791439.1"/>
</dbReference>